<feature type="domain" description="Tc1-like transposase DDE" evidence="1">
    <location>
        <begin position="62"/>
        <end position="218"/>
    </location>
</feature>
<dbReference type="PANTHER" id="PTHR46564:SF1">
    <property type="entry name" value="TRANSPOSASE"/>
    <property type="match status" value="1"/>
</dbReference>
<keyword evidence="3" id="KW-1185">Reference proteome</keyword>
<dbReference type="Proteomes" id="UP000789508">
    <property type="component" value="Unassembled WGS sequence"/>
</dbReference>
<dbReference type="AlphaFoldDB" id="A0A9N9H7W3"/>
<dbReference type="EMBL" id="CAJVPS010010090">
    <property type="protein sequence ID" value="CAG8655325.1"/>
    <property type="molecule type" value="Genomic_DNA"/>
</dbReference>
<reference evidence="2" key="1">
    <citation type="submission" date="2021-06" db="EMBL/GenBank/DDBJ databases">
        <authorList>
            <person name="Kallberg Y."/>
            <person name="Tangrot J."/>
            <person name="Rosling A."/>
        </authorList>
    </citation>
    <scope>NUCLEOTIDE SEQUENCE</scope>
    <source>
        <strain evidence="2">FL130A</strain>
    </source>
</reference>
<accession>A0A9N9H7W3</accession>
<evidence type="ECO:0000313" key="2">
    <source>
        <dbReference type="EMBL" id="CAG8655325.1"/>
    </source>
</evidence>
<evidence type="ECO:0000259" key="1">
    <source>
        <dbReference type="Pfam" id="PF13358"/>
    </source>
</evidence>
<dbReference type="Pfam" id="PF13358">
    <property type="entry name" value="DDE_3"/>
    <property type="match status" value="1"/>
</dbReference>
<gene>
    <name evidence="2" type="ORF">ALEPTO_LOCUS10146</name>
</gene>
<dbReference type="InterPro" id="IPR038717">
    <property type="entry name" value="Tc1-like_DDE_dom"/>
</dbReference>
<name>A0A9N9H7W3_9GLOM</name>
<dbReference type="Gene3D" id="3.30.420.10">
    <property type="entry name" value="Ribonuclease H-like superfamily/Ribonuclease H"/>
    <property type="match status" value="1"/>
</dbReference>
<proteinExistence type="predicted"/>
<dbReference type="PANTHER" id="PTHR46564">
    <property type="entry name" value="TRANSPOSASE"/>
    <property type="match status" value="1"/>
</dbReference>
<dbReference type="GO" id="GO:0003676">
    <property type="term" value="F:nucleic acid binding"/>
    <property type="evidence" value="ECO:0007669"/>
    <property type="project" value="InterPro"/>
</dbReference>
<sequence>MSDYIFKQTGRRYSQQVISYTLKRDSDVTRKRASKRYLEQNLEKVRRFLVDNYQIFSSSNCLAMDEFGTNLGEAPRYAYSRRGLRAIVPRPGQRGFNYTLFLCVRNVEKQSVVSHKLIKNEKGKKRKGTDALDFYNFLKGIELPTGEQHYLLLDNAKIHYTSKKLRELSLSIEELAREKNIILIYLPSHSPQINPAELCFNTVRHLTEKSQSRNDEELNDNVVKIINILNQKPLTEYFRHCRDYFSFDKNGN</sequence>
<protein>
    <submittedName>
        <fullName evidence="2">2808_t:CDS:1</fullName>
    </submittedName>
</protein>
<evidence type="ECO:0000313" key="3">
    <source>
        <dbReference type="Proteomes" id="UP000789508"/>
    </source>
</evidence>
<organism evidence="2 3">
    <name type="scientific">Ambispora leptoticha</name>
    <dbReference type="NCBI Taxonomy" id="144679"/>
    <lineage>
        <taxon>Eukaryota</taxon>
        <taxon>Fungi</taxon>
        <taxon>Fungi incertae sedis</taxon>
        <taxon>Mucoromycota</taxon>
        <taxon>Glomeromycotina</taxon>
        <taxon>Glomeromycetes</taxon>
        <taxon>Archaeosporales</taxon>
        <taxon>Ambisporaceae</taxon>
        <taxon>Ambispora</taxon>
    </lineage>
</organism>
<comment type="caution">
    <text evidence="2">The sequence shown here is derived from an EMBL/GenBank/DDBJ whole genome shotgun (WGS) entry which is preliminary data.</text>
</comment>
<dbReference type="InterPro" id="IPR036397">
    <property type="entry name" value="RNaseH_sf"/>
</dbReference>
<dbReference type="OrthoDB" id="2428500at2759"/>